<name>A0ACB7TCB4_HYAAI</name>
<accession>A0ACB7TCB4</accession>
<protein>
    <submittedName>
        <fullName evidence="1">Uncharacterized protein</fullName>
    </submittedName>
</protein>
<evidence type="ECO:0000313" key="2">
    <source>
        <dbReference type="Proteomes" id="UP000821845"/>
    </source>
</evidence>
<keyword evidence="2" id="KW-1185">Reference proteome</keyword>
<sequence length="110" mass="12005">MERLQKKQTTLRQAIDGIIAAASDLLQVPAAAIGELEESLDNLVEQADELRTVNEAIEKKIELQELDAALTDGSYRALANVFICCSSDRNGTGAGRTRLRTPPFSEACRE</sequence>
<reference evidence="1" key="1">
    <citation type="submission" date="2020-05" db="EMBL/GenBank/DDBJ databases">
        <title>Large-scale comparative analyses of tick genomes elucidate their genetic diversity and vector capacities.</title>
        <authorList>
            <person name="Jia N."/>
            <person name="Wang J."/>
            <person name="Shi W."/>
            <person name="Du L."/>
            <person name="Sun Y."/>
            <person name="Zhan W."/>
            <person name="Jiang J."/>
            <person name="Wang Q."/>
            <person name="Zhang B."/>
            <person name="Ji P."/>
            <person name="Sakyi L.B."/>
            <person name="Cui X."/>
            <person name="Yuan T."/>
            <person name="Jiang B."/>
            <person name="Yang W."/>
            <person name="Lam T.T.-Y."/>
            <person name="Chang Q."/>
            <person name="Ding S."/>
            <person name="Wang X."/>
            <person name="Zhu J."/>
            <person name="Ruan X."/>
            <person name="Zhao L."/>
            <person name="Wei J."/>
            <person name="Que T."/>
            <person name="Du C."/>
            <person name="Cheng J."/>
            <person name="Dai P."/>
            <person name="Han X."/>
            <person name="Huang E."/>
            <person name="Gao Y."/>
            <person name="Liu J."/>
            <person name="Shao H."/>
            <person name="Ye R."/>
            <person name="Li L."/>
            <person name="Wei W."/>
            <person name="Wang X."/>
            <person name="Wang C."/>
            <person name="Yang T."/>
            <person name="Huo Q."/>
            <person name="Li W."/>
            <person name="Guo W."/>
            <person name="Chen H."/>
            <person name="Zhou L."/>
            <person name="Ni X."/>
            <person name="Tian J."/>
            <person name="Zhou Y."/>
            <person name="Sheng Y."/>
            <person name="Liu T."/>
            <person name="Pan Y."/>
            <person name="Xia L."/>
            <person name="Li J."/>
            <person name="Zhao F."/>
            <person name="Cao W."/>
        </authorList>
    </citation>
    <scope>NUCLEOTIDE SEQUENCE</scope>
    <source>
        <strain evidence="1">Hyas-2018</strain>
    </source>
</reference>
<dbReference type="Proteomes" id="UP000821845">
    <property type="component" value="Chromosome 1"/>
</dbReference>
<proteinExistence type="predicted"/>
<dbReference type="EMBL" id="CM023481">
    <property type="protein sequence ID" value="KAH6943886.1"/>
    <property type="molecule type" value="Genomic_DNA"/>
</dbReference>
<organism evidence="1 2">
    <name type="scientific">Hyalomma asiaticum</name>
    <name type="common">Tick</name>
    <dbReference type="NCBI Taxonomy" id="266040"/>
    <lineage>
        <taxon>Eukaryota</taxon>
        <taxon>Metazoa</taxon>
        <taxon>Ecdysozoa</taxon>
        <taxon>Arthropoda</taxon>
        <taxon>Chelicerata</taxon>
        <taxon>Arachnida</taxon>
        <taxon>Acari</taxon>
        <taxon>Parasitiformes</taxon>
        <taxon>Ixodida</taxon>
        <taxon>Ixodoidea</taxon>
        <taxon>Ixodidae</taxon>
        <taxon>Hyalomminae</taxon>
        <taxon>Hyalomma</taxon>
    </lineage>
</organism>
<evidence type="ECO:0000313" key="1">
    <source>
        <dbReference type="EMBL" id="KAH6943886.1"/>
    </source>
</evidence>
<comment type="caution">
    <text evidence="1">The sequence shown here is derived from an EMBL/GenBank/DDBJ whole genome shotgun (WGS) entry which is preliminary data.</text>
</comment>
<gene>
    <name evidence="1" type="ORF">HPB50_000401</name>
</gene>